<dbReference type="SUPFAM" id="SSF81606">
    <property type="entry name" value="PP2C-like"/>
    <property type="match status" value="1"/>
</dbReference>
<dbReference type="AlphaFoldDB" id="A0A9W7LFM7"/>
<keyword evidence="5" id="KW-0479">Metal-binding</keyword>
<keyword evidence="9" id="KW-0464">Manganese</keyword>
<evidence type="ECO:0000256" key="11">
    <source>
        <dbReference type="ARBA" id="ARBA00048336"/>
    </source>
</evidence>
<dbReference type="Pfam" id="PF00481">
    <property type="entry name" value="PP2C"/>
    <property type="match status" value="1"/>
</dbReference>
<gene>
    <name evidence="14" type="ORF">TrCOL_g12606</name>
</gene>
<dbReference type="InterPro" id="IPR001932">
    <property type="entry name" value="PPM-type_phosphatase-like_dom"/>
</dbReference>
<dbReference type="PROSITE" id="PS51746">
    <property type="entry name" value="PPM_2"/>
    <property type="match status" value="1"/>
</dbReference>
<evidence type="ECO:0000256" key="8">
    <source>
        <dbReference type="ARBA" id="ARBA00022912"/>
    </source>
</evidence>
<dbReference type="Gene3D" id="3.60.40.10">
    <property type="entry name" value="PPM-type phosphatase domain"/>
    <property type="match status" value="1"/>
</dbReference>
<sequence>MATVAPGGDVQYEVVSYTSQGGRNYQEDRKKVVEDFNEIVPETTEIDRSVRRALFCIFDGHGGDACSDYLYQNFHKLLAGSSKIGTDPKGAIKEAWDAAEEGIKKRLLSRYERKLKEAKAKNKEEKDVKFPCDGSTASIALFVGNLIYIAGCGDSSIVSVGQTKDSITVYTADHSTVNPTEVARVEAAGGKFVQKTMKAPGAFPFCCKMVEKNLGKPRVQPGGLLVTRSFGDFQAKLPVAGGVPGNVIHDFEEIKEVTIDPNWLYFIVASDGIWDGIPMDKLFKVIKTEVEDSEFDYGKTPENRSKRRTKVVKGLTNAAVDSEYWTRQGAEADNTTAVVLFFGER</sequence>
<keyword evidence="6 12" id="KW-0378">Hydrolase</keyword>
<evidence type="ECO:0000259" key="13">
    <source>
        <dbReference type="PROSITE" id="PS51746"/>
    </source>
</evidence>
<dbReference type="InterPro" id="IPR015655">
    <property type="entry name" value="PP2C"/>
</dbReference>
<dbReference type="OrthoDB" id="10264738at2759"/>
<accession>A0A9W7LFM7</accession>
<dbReference type="EC" id="3.1.3.16" evidence="4"/>
<dbReference type="CDD" id="cd00143">
    <property type="entry name" value="PP2Cc"/>
    <property type="match status" value="1"/>
</dbReference>
<dbReference type="GO" id="GO:0004722">
    <property type="term" value="F:protein serine/threonine phosphatase activity"/>
    <property type="evidence" value="ECO:0007669"/>
    <property type="project" value="UniProtKB-EC"/>
</dbReference>
<evidence type="ECO:0000256" key="5">
    <source>
        <dbReference type="ARBA" id="ARBA00022723"/>
    </source>
</evidence>
<comment type="subcellular location">
    <subcellularLocation>
        <location evidence="2">Membrane</location>
        <topology evidence="2">Peripheral membrane protein</topology>
    </subcellularLocation>
</comment>
<dbReference type="PROSITE" id="PS01032">
    <property type="entry name" value="PPM_1"/>
    <property type="match status" value="1"/>
</dbReference>
<evidence type="ECO:0000256" key="4">
    <source>
        <dbReference type="ARBA" id="ARBA00013081"/>
    </source>
</evidence>
<comment type="similarity">
    <text evidence="3 12">Belongs to the PP2C family.</text>
</comment>
<evidence type="ECO:0000256" key="1">
    <source>
        <dbReference type="ARBA" id="ARBA00001936"/>
    </source>
</evidence>
<evidence type="ECO:0000256" key="7">
    <source>
        <dbReference type="ARBA" id="ARBA00022842"/>
    </source>
</evidence>
<dbReference type="Proteomes" id="UP001165065">
    <property type="component" value="Unassembled WGS sequence"/>
</dbReference>
<evidence type="ECO:0000256" key="10">
    <source>
        <dbReference type="ARBA" id="ARBA00047761"/>
    </source>
</evidence>
<dbReference type="InterPro" id="IPR036457">
    <property type="entry name" value="PPM-type-like_dom_sf"/>
</dbReference>
<dbReference type="InterPro" id="IPR000222">
    <property type="entry name" value="PP2C_BS"/>
</dbReference>
<dbReference type="GO" id="GO:0046872">
    <property type="term" value="F:metal ion binding"/>
    <property type="evidence" value="ECO:0007669"/>
    <property type="project" value="UniProtKB-KW"/>
</dbReference>
<reference evidence="15" key="1">
    <citation type="journal article" date="2023" name="Commun. Biol.">
        <title>Genome analysis of Parmales, the sister group of diatoms, reveals the evolutionary specialization of diatoms from phago-mixotrophs to photoautotrophs.</title>
        <authorList>
            <person name="Ban H."/>
            <person name="Sato S."/>
            <person name="Yoshikawa S."/>
            <person name="Yamada K."/>
            <person name="Nakamura Y."/>
            <person name="Ichinomiya M."/>
            <person name="Sato N."/>
            <person name="Blanc-Mathieu R."/>
            <person name="Endo H."/>
            <person name="Kuwata A."/>
            <person name="Ogata H."/>
        </authorList>
    </citation>
    <scope>NUCLEOTIDE SEQUENCE [LARGE SCALE GENOMIC DNA]</scope>
</reference>
<evidence type="ECO:0000256" key="12">
    <source>
        <dbReference type="RuleBase" id="RU003465"/>
    </source>
</evidence>
<name>A0A9W7LFM7_9STRA</name>
<evidence type="ECO:0000313" key="15">
    <source>
        <dbReference type="Proteomes" id="UP001165065"/>
    </source>
</evidence>
<feature type="domain" description="PPM-type phosphatase" evidence="13">
    <location>
        <begin position="13"/>
        <end position="342"/>
    </location>
</feature>
<comment type="catalytic activity">
    <reaction evidence="10">
        <text>O-phospho-L-seryl-[protein] + H2O = L-seryl-[protein] + phosphate</text>
        <dbReference type="Rhea" id="RHEA:20629"/>
        <dbReference type="Rhea" id="RHEA-COMP:9863"/>
        <dbReference type="Rhea" id="RHEA-COMP:11604"/>
        <dbReference type="ChEBI" id="CHEBI:15377"/>
        <dbReference type="ChEBI" id="CHEBI:29999"/>
        <dbReference type="ChEBI" id="CHEBI:43474"/>
        <dbReference type="ChEBI" id="CHEBI:83421"/>
        <dbReference type="EC" id="3.1.3.16"/>
    </reaction>
</comment>
<dbReference type="SMART" id="SM00332">
    <property type="entry name" value="PP2Cc"/>
    <property type="match status" value="1"/>
</dbReference>
<comment type="catalytic activity">
    <reaction evidence="11">
        <text>O-phospho-L-threonyl-[protein] + H2O = L-threonyl-[protein] + phosphate</text>
        <dbReference type="Rhea" id="RHEA:47004"/>
        <dbReference type="Rhea" id="RHEA-COMP:11060"/>
        <dbReference type="Rhea" id="RHEA-COMP:11605"/>
        <dbReference type="ChEBI" id="CHEBI:15377"/>
        <dbReference type="ChEBI" id="CHEBI:30013"/>
        <dbReference type="ChEBI" id="CHEBI:43474"/>
        <dbReference type="ChEBI" id="CHEBI:61977"/>
        <dbReference type="EC" id="3.1.3.16"/>
    </reaction>
</comment>
<evidence type="ECO:0000256" key="9">
    <source>
        <dbReference type="ARBA" id="ARBA00023211"/>
    </source>
</evidence>
<comment type="caution">
    <text evidence="14">The sequence shown here is derived from an EMBL/GenBank/DDBJ whole genome shotgun (WGS) entry which is preliminary data.</text>
</comment>
<keyword evidence="7" id="KW-0460">Magnesium</keyword>
<evidence type="ECO:0000256" key="6">
    <source>
        <dbReference type="ARBA" id="ARBA00022801"/>
    </source>
</evidence>
<evidence type="ECO:0000256" key="3">
    <source>
        <dbReference type="ARBA" id="ARBA00006702"/>
    </source>
</evidence>
<evidence type="ECO:0000313" key="14">
    <source>
        <dbReference type="EMBL" id="GMI48161.1"/>
    </source>
</evidence>
<keyword evidence="8 12" id="KW-0904">Protein phosphatase</keyword>
<dbReference type="GO" id="GO:0016020">
    <property type="term" value="C:membrane"/>
    <property type="evidence" value="ECO:0007669"/>
    <property type="project" value="UniProtKB-SubCell"/>
</dbReference>
<keyword evidence="15" id="KW-1185">Reference proteome</keyword>
<dbReference type="PANTHER" id="PTHR13832">
    <property type="entry name" value="PROTEIN PHOSPHATASE 2C"/>
    <property type="match status" value="1"/>
</dbReference>
<dbReference type="PANTHER" id="PTHR13832:SF803">
    <property type="entry name" value="PROTEIN PHOSPHATASE 1G"/>
    <property type="match status" value="1"/>
</dbReference>
<evidence type="ECO:0000256" key="2">
    <source>
        <dbReference type="ARBA" id="ARBA00004170"/>
    </source>
</evidence>
<dbReference type="EMBL" id="BRYA01000377">
    <property type="protein sequence ID" value="GMI48161.1"/>
    <property type="molecule type" value="Genomic_DNA"/>
</dbReference>
<protein>
    <recommendedName>
        <fullName evidence="4">protein-serine/threonine phosphatase</fullName>
        <ecNumber evidence="4">3.1.3.16</ecNumber>
    </recommendedName>
</protein>
<comment type="cofactor">
    <cofactor evidence="1">
        <name>Mn(2+)</name>
        <dbReference type="ChEBI" id="CHEBI:29035"/>
    </cofactor>
</comment>
<proteinExistence type="inferred from homology"/>
<organism evidence="14 15">
    <name type="scientific">Triparma columacea</name>
    <dbReference type="NCBI Taxonomy" id="722753"/>
    <lineage>
        <taxon>Eukaryota</taxon>
        <taxon>Sar</taxon>
        <taxon>Stramenopiles</taxon>
        <taxon>Ochrophyta</taxon>
        <taxon>Bolidophyceae</taxon>
        <taxon>Parmales</taxon>
        <taxon>Triparmaceae</taxon>
        <taxon>Triparma</taxon>
    </lineage>
</organism>